<dbReference type="SUPFAM" id="SSF51430">
    <property type="entry name" value="NAD(P)-linked oxidoreductase"/>
    <property type="match status" value="1"/>
</dbReference>
<sequence length="468" mass="51125">MPIYPKVEPSNLDFPTQPSLDTLTVDDVRGGLAPWRVVPINDPELVAHTSSSDLTLGASPIVFGGGVFGNEMYNASSTLSSDLPLRTVRLALKYGINAFDTSPYYFPSEFTLGNILRRLKPEFPRMSYYIVSKCGRYGPEKEHFDYSAKRIDDSLRGSCRRLGTDYLDVALTHDCEFVCDQVGKSHDAGWESGIVSGLVQPETIGVDQNRDQVLESLGLAPTLEAASKIHGKGDQQFLEAIHTLFKLKDEGVIRRVGISGYPLPVLLRLSRLVATTEPYRPLDVVLSYSNHCLHSDVLQGWKDLFAADPRGSSRSSLEELKWTAPLLLNGSPFSMGLLTDGNPPPWHPASDALKAATKEASQKLVSKGDSLTMTSLTYGLRGSEVPHPSGNGPELRTLVGLSHPDHVHSAIEAYRVLCAGASGNGTALYGETGKGKAEAYAKQVENEELVRHLFKERGVRDWSWSSGL</sequence>
<dbReference type="EMBL" id="HG529582">
    <property type="protein sequence ID" value="CDI53543.1"/>
    <property type="molecule type" value="Genomic_DNA"/>
</dbReference>
<evidence type="ECO:0000259" key="1">
    <source>
        <dbReference type="Pfam" id="PF00248"/>
    </source>
</evidence>
<protein>
    <recommendedName>
        <fullName evidence="1">NADP-dependent oxidoreductase domain-containing protein</fullName>
    </recommendedName>
</protein>
<dbReference type="InterPro" id="IPR020471">
    <property type="entry name" value="AKR"/>
</dbReference>
<dbReference type="PANTHER" id="PTHR42686">
    <property type="entry name" value="GH17980P-RELATED"/>
    <property type="match status" value="1"/>
</dbReference>
<name>A0A077R3V4_9BASI</name>
<accession>A0A077R3V4</accession>
<dbReference type="AlphaFoldDB" id="A0A077R3V4"/>
<dbReference type="GO" id="GO:0005829">
    <property type="term" value="C:cytosol"/>
    <property type="evidence" value="ECO:0007669"/>
    <property type="project" value="TreeGrafter"/>
</dbReference>
<dbReference type="InterPro" id="IPR023210">
    <property type="entry name" value="NADP_OxRdtase_dom"/>
</dbReference>
<dbReference type="Pfam" id="PF00248">
    <property type="entry name" value="Aldo_ket_red"/>
    <property type="match status" value="1"/>
</dbReference>
<reference evidence="2" key="1">
    <citation type="journal article" date="2014" name="Genome Biol. Evol.">
        <title>Gene Loss Rather Than Gene Gain Is Associated with a Host Jump from Monocots to Dicots in the Smut Fungus Melanopsichium pennsylvanicum.</title>
        <authorList>
            <person name="Sharma R."/>
            <person name="Mishra B."/>
            <person name="Runge F."/>
            <person name="Thines M."/>
        </authorList>
    </citation>
    <scope>NUCLEOTIDE SEQUENCE</scope>
    <source>
        <strain evidence="2">4</strain>
    </source>
</reference>
<feature type="domain" description="NADP-dependent oxidoreductase" evidence="1">
    <location>
        <begin position="60"/>
        <end position="290"/>
    </location>
</feature>
<dbReference type="GO" id="GO:0045290">
    <property type="term" value="F:D-arabinose 1-dehydrogenase [NAD(P)+] activity"/>
    <property type="evidence" value="ECO:0007669"/>
    <property type="project" value="TreeGrafter"/>
</dbReference>
<proteinExistence type="predicted"/>
<dbReference type="GO" id="GO:0070485">
    <property type="term" value="P:dehydro-D-arabinono-1,4-lactone biosynthetic process"/>
    <property type="evidence" value="ECO:0007669"/>
    <property type="project" value="TreeGrafter"/>
</dbReference>
<dbReference type="PANTHER" id="PTHR42686:SF1">
    <property type="entry name" value="GH17980P-RELATED"/>
    <property type="match status" value="1"/>
</dbReference>
<evidence type="ECO:0000313" key="2">
    <source>
        <dbReference type="EMBL" id="CDI53543.1"/>
    </source>
</evidence>
<dbReference type="Gene3D" id="3.20.20.100">
    <property type="entry name" value="NADP-dependent oxidoreductase domain"/>
    <property type="match status" value="1"/>
</dbReference>
<dbReference type="InterPro" id="IPR036812">
    <property type="entry name" value="NAD(P)_OxRdtase_dom_sf"/>
</dbReference>
<organism evidence="2">
    <name type="scientific">Melanopsichium pennsylvanicum 4</name>
    <dbReference type="NCBI Taxonomy" id="1398559"/>
    <lineage>
        <taxon>Eukaryota</taxon>
        <taxon>Fungi</taxon>
        <taxon>Dikarya</taxon>
        <taxon>Basidiomycota</taxon>
        <taxon>Ustilaginomycotina</taxon>
        <taxon>Ustilaginomycetes</taxon>
        <taxon>Ustilaginales</taxon>
        <taxon>Ustilaginaceae</taxon>
        <taxon>Melanopsichium</taxon>
    </lineage>
</organism>